<protein>
    <submittedName>
        <fullName evidence="1">Uncharacterized protein</fullName>
    </submittedName>
</protein>
<dbReference type="Proteomes" id="UP001054252">
    <property type="component" value="Unassembled WGS sequence"/>
</dbReference>
<dbReference type="AlphaFoldDB" id="A0AAV5IAS0"/>
<dbReference type="EMBL" id="BPVZ01000012">
    <property type="protein sequence ID" value="GKU98223.1"/>
    <property type="molecule type" value="Genomic_DNA"/>
</dbReference>
<sequence length="93" mass="10520">MEEVEAVADLVKRSLNGSGLRRPTMKEVAEELGRLKKLSDNFWAHKENEEAEHLLGESSSYTSEFLNTKMEQVETYTVHTTFDIEQASSTLGI</sequence>
<gene>
    <name evidence="1" type="ORF">SLEP1_g11255</name>
</gene>
<comment type="caution">
    <text evidence="1">The sequence shown here is derived from an EMBL/GenBank/DDBJ whole genome shotgun (WGS) entry which is preliminary data.</text>
</comment>
<keyword evidence="2" id="KW-1185">Reference proteome</keyword>
<accession>A0AAV5IAS0</accession>
<evidence type="ECO:0000313" key="1">
    <source>
        <dbReference type="EMBL" id="GKU98223.1"/>
    </source>
</evidence>
<evidence type="ECO:0000313" key="2">
    <source>
        <dbReference type="Proteomes" id="UP001054252"/>
    </source>
</evidence>
<organism evidence="1 2">
    <name type="scientific">Rubroshorea leprosula</name>
    <dbReference type="NCBI Taxonomy" id="152421"/>
    <lineage>
        <taxon>Eukaryota</taxon>
        <taxon>Viridiplantae</taxon>
        <taxon>Streptophyta</taxon>
        <taxon>Embryophyta</taxon>
        <taxon>Tracheophyta</taxon>
        <taxon>Spermatophyta</taxon>
        <taxon>Magnoliopsida</taxon>
        <taxon>eudicotyledons</taxon>
        <taxon>Gunneridae</taxon>
        <taxon>Pentapetalae</taxon>
        <taxon>rosids</taxon>
        <taxon>malvids</taxon>
        <taxon>Malvales</taxon>
        <taxon>Dipterocarpaceae</taxon>
        <taxon>Rubroshorea</taxon>
    </lineage>
</organism>
<reference evidence="1 2" key="1">
    <citation type="journal article" date="2021" name="Commun. Biol.">
        <title>The genome of Shorea leprosula (Dipterocarpaceae) highlights the ecological relevance of drought in aseasonal tropical rainforests.</title>
        <authorList>
            <person name="Ng K.K.S."/>
            <person name="Kobayashi M.J."/>
            <person name="Fawcett J.A."/>
            <person name="Hatakeyama M."/>
            <person name="Paape T."/>
            <person name="Ng C.H."/>
            <person name="Ang C.C."/>
            <person name="Tnah L.H."/>
            <person name="Lee C.T."/>
            <person name="Nishiyama T."/>
            <person name="Sese J."/>
            <person name="O'Brien M.J."/>
            <person name="Copetti D."/>
            <person name="Mohd Noor M.I."/>
            <person name="Ong R.C."/>
            <person name="Putra M."/>
            <person name="Sireger I.Z."/>
            <person name="Indrioko S."/>
            <person name="Kosugi Y."/>
            <person name="Izuno A."/>
            <person name="Isagi Y."/>
            <person name="Lee S.L."/>
            <person name="Shimizu K.K."/>
        </authorList>
    </citation>
    <scope>NUCLEOTIDE SEQUENCE [LARGE SCALE GENOMIC DNA]</scope>
    <source>
        <strain evidence="1">214</strain>
    </source>
</reference>
<proteinExistence type="predicted"/>
<name>A0AAV5IAS0_9ROSI</name>